<accession>D2VXH0</accession>
<evidence type="ECO:0000256" key="1">
    <source>
        <dbReference type="SAM" id="MobiDB-lite"/>
    </source>
</evidence>
<feature type="region of interest" description="Disordered" evidence="1">
    <location>
        <begin position="60"/>
        <end position="87"/>
    </location>
</feature>
<dbReference type="RefSeq" id="XP_002671249.1">
    <property type="nucleotide sequence ID" value="XM_002671203.1"/>
</dbReference>
<dbReference type="Proteomes" id="UP000006671">
    <property type="component" value="Unassembled WGS sequence"/>
</dbReference>
<feature type="region of interest" description="Disordered" evidence="1">
    <location>
        <begin position="663"/>
        <end position="694"/>
    </location>
</feature>
<dbReference type="InParanoid" id="D2VXH0"/>
<feature type="compositionally biased region" description="Low complexity" evidence="1">
    <location>
        <begin position="535"/>
        <end position="547"/>
    </location>
</feature>
<gene>
    <name evidence="2" type="ORF">NAEGRDRAFT_59502</name>
</gene>
<keyword evidence="3" id="KW-1185">Reference proteome</keyword>
<feature type="compositionally biased region" description="Polar residues" evidence="1">
    <location>
        <begin position="520"/>
        <end position="534"/>
    </location>
</feature>
<dbReference type="AlphaFoldDB" id="D2VXH0"/>
<dbReference type="VEuPathDB" id="AmoebaDB:NAEGRDRAFT_59502"/>
<protein>
    <submittedName>
        <fullName evidence="2">Predicted protein</fullName>
    </submittedName>
</protein>
<reference evidence="2 3" key="1">
    <citation type="journal article" date="2010" name="Cell">
        <title>The genome of Naegleria gruberi illuminates early eukaryotic versatility.</title>
        <authorList>
            <person name="Fritz-Laylin L.K."/>
            <person name="Prochnik S.E."/>
            <person name="Ginger M.L."/>
            <person name="Dacks J.B."/>
            <person name="Carpenter M.L."/>
            <person name="Field M.C."/>
            <person name="Kuo A."/>
            <person name="Paredez A."/>
            <person name="Chapman J."/>
            <person name="Pham J."/>
            <person name="Shu S."/>
            <person name="Neupane R."/>
            <person name="Cipriano M."/>
            <person name="Mancuso J."/>
            <person name="Tu H."/>
            <person name="Salamov A."/>
            <person name="Lindquist E."/>
            <person name="Shapiro H."/>
            <person name="Lucas S."/>
            <person name="Grigoriev I.V."/>
            <person name="Cande W.Z."/>
            <person name="Fulton C."/>
            <person name="Rokhsar D.S."/>
            <person name="Dawson S.C."/>
        </authorList>
    </citation>
    <scope>NUCLEOTIDE SEQUENCE [LARGE SCALE GENOMIC DNA]</scope>
    <source>
        <strain evidence="2 3">NEG-M</strain>
    </source>
</reference>
<feature type="region of interest" description="Disordered" evidence="1">
    <location>
        <begin position="503"/>
        <end position="572"/>
    </location>
</feature>
<dbReference type="OrthoDB" id="10442273at2759"/>
<dbReference type="KEGG" id="ngr:NAEGRDRAFT_59502"/>
<name>D2VXH0_NAEGR</name>
<feature type="compositionally biased region" description="Low complexity" evidence="1">
    <location>
        <begin position="561"/>
        <end position="570"/>
    </location>
</feature>
<feature type="compositionally biased region" description="Polar residues" evidence="1">
    <location>
        <begin position="684"/>
        <end position="694"/>
    </location>
</feature>
<evidence type="ECO:0000313" key="2">
    <source>
        <dbReference type="EMBL" id="EFC38505.1"/>
    </source>
</evidence>
<dbReference type="OMA" id="NCDECHK"/>
<organism evidence="3">
    <name type="scientific">Naegleria gruberi</name>
    <name type="common">Amoeba</name>
    <dbReference type="NCBI Taxonomy" id="5762"/>
    <lineage>
        <taxon>Eukaryota</taxon>
        <taxon>Discoba</taxon>
        <taxon>Heterolobosea</taxon>
        <taxon>Tetramitia</taxon>
        <taxon>Eutetramitia</taxon>
        <taxon>Vahlkampfiidae</taxon>
        <taxon>Naegleria</taxon>
    </lineage>
</organism>
<sequence>MSSNNHNSNDFNNFTNIINGLTSPGTFNDFQNDEYVVGNQSSHQQQEDSSRYQVFDQQTFEEDNNNSGTHVHDNASDDSYEMEEHPGMSDEALAKLRQSRQDMKVRRGRKIKYENSICLECEENNHKSQGGIWCYELDHHKNNKRAPKYVNCDECHKLVSGPKYTRHLNKCAPSGASTTQSTTSTNITSNTVAQTQNISQGLNNVLPLSGAIVSLAYDGAAISNNTKQENRNDTQSNGSITINNQQNNQQSKPRVILGNPSQFNQNNMMPNNNVMNVPNNVGAPTFVIMPNPASNPSNNNASFLQQYQAANMLNMINGMNLQQVSSMSQAPLSPKSNNSSNSIPTIVIPQQNNSALQQQQLFNVMNRLSPQNNYPTSPKQQLVQIAPGTFGMQPMGSQNVGYPFNTNPNQQSQQQIIITNTNNRSTSPGGRVLDPNQAHQTRGMNAISPSLLVSAPISPNQQQNQQPQQYTKIIIPNNPNSPLQPQQQGNIFQPYIEPQPQTSYLSASSFSNNVSPSYSQQLSPNQQGWQSFQDGSPSLSPGGTSSTQNSQKKRKRGGSNAGSNQGASASESDFVEIRDDLIKKLSEENDEGVYSLRLYNETTRQYTVLMSTIHKPVKQLCSSKKRKKLNQILAPVLSKFGVDAETLIQIKEVRALIKSNRKPSSYANANNDNDSDSSEDRNNQPAVSQVNPSQITGSMMGILNEIPIINEPTNDYNNYYRQKESEDETQLDFGIMQGSFLQSLNDPNSHN</sequence>
<feature type="region of interest" description="Disordered" evidence="1">
    <location>
        <begin position="226"/>
        <end position="254"/>
    </location>
</feature>
<evidence type="ECO:0000313" key="3">
    <source>
        <dbReference type="Proteomes" id="UP000006671"/>
    </source>
</evidence>
<feature type="compositionally biased region" description="Low complexity" evidence="1">
    <location>
        <begin position="503"/>
        <end position="519"/>
    </location>
</feature>
<proteinExistence type="predicted"/>
<feature type="compositionally biased region" description="Polar residues" evidence="1">
    <location>
        <begin position="226"/>
        <end position="242"/>
    </location>
</feature>
<dbReference type="GeneID" id="8858284"/>
<dbReference type="EMBL" id="GG738907">
    <property type="protein sequence ID" value="EFC38505.1"/>
    <property type="molecule type" value="Genomic_DNA"/>
</dbReference>